<keyword evidence="2 5" id="KW-0547">Nucleotide-binding</keyword>
<dbReference type="GO" id="GO:0004674">
    <property type="term" value="F:protein serine/threonine kinase activity"/>
    <property type="evidence" value="ECO:0007669"/>
    <property type="project" value="TreeGrafter"/>
</dbReference>
<evidence type="ECO:0000256" key="3">
    <source>
        <dbReference type="ARBA" id="ARBA00022777"/>
    </source>
</evidence>
<dbReference type="EMBL" id="JABFNT010000133">
    <property type="protein sequence ID" value="NOJ82545.1"/>
    <property type="molecule type" value="Genomic_DNA"/>
</dbReference>
<accession>A0A7Y4MUE5</accession>
<dbReference type="PANTHER" id="PTHR43289">
    <property type="entry name" value="MITOGEN-ACTIVATED PROTEIN KINASE KINASE KINASE 20-RELATED"/>
    <property type="match status" value="1"/>
</dbReference>
<dbReference type="Pfam" id="PF00069">
    <property type="entry name" value="Pkinase"/>
    <property type="match status" value="1"/>
</dbReference>
<comment type="caution">
    <text evidence="8">The sequence shown here is derived from an EMBL/GenBank/DDBJ whole genome shotgun (WGS) entry which is preliminary data.</text>
</comment>
<name>A0A7Y4MUE5_MYXXA</name>
<dbReference type="SMART" id="SM00220">
    <property type="entry name" value="S_TKc"/>
    <property type="match status" value="1"/>
</dbReference>
<evidence type="ECO:0000259" key="7">
    <source>
        <dbReference type="PROSITE" id="PS50011"/>
    </source>
</evidence>
<dbReference type="InterPro" id="IPR017441">
    <property type="entry name" value="Protein_kinase_ATP_BS"/>
</dbReference>
<keyword evidence="3 8" id="KW-0418">Kinase</keyword>
<organism evidence="8 9">
    <name type="scientific">Myxococcus xanthus</name>
    <dbReference type="NCBI Taxonomy" id="34"/>
    <lineage>
        <taxon>Bacteria</taxon>
        <taxon>Pseudomonadati</taxon>
        <taxon>Myxococcota</taxon>
        <taxon>Myxococcia</taxon>
        <taxon>Myxococcales</taxon>
        <taxon>Cystobacterineae</taxon>
        <taxon>Myxococcaceae</taxon>
        <taxon>Myxococcus</taxon>
    </lineage>
</organism>
<dbReference type="RefSeq" id="WP_171444424.1">
    <property type="nucleotide sequence ID" value="NZ_JABFNS010000139.1"/>
</dbReference>
<dbReference type="GO" id="GO:0005524">
    <property type="term" value="F:ATP binding"/>
    <property type="evidence" value="ECO:0007669"/>
    <property type="project" value="UniProtKB-UniRule"/>
</dbReference>
<gene>
    <name evidence="8" type="ORF">HNV28_30200</name>
</gene>
<evidence type="ECO:0000256" key="2">
    <source>
        <dbReference type="ARBA" id="ARBA00022741"/>
    </source>
</evidence>
<evidence type="ECO:0000313" key="9">
    <source>
        <dbReference type="Proteomes" id="UP000533080"/>
    </source>
</evidence>
<dbReference type="AlphaFoldDB" id="A0A7Y4MUE5"/>
<dbReference type="Gene3D" id="3.30.200.20">
    <property type="entry name" value="Phosphorylase Kinase, domain 1"/>
    <property type="match status" value="1"/>
</dbReference>
<dbReference type="InterPro" id="IPR000719">
    <property type="entry name" value="Prot_kinase_dom"/>
</dbReference>
<evidence type="ECO:0000256" key="6">
    <source>
        <dbReference type="SAM" id="MobiDB-lite"/>
    </source>
</evidence>
<dbReference type="SUPFAM" id="SSF56112">
    <property type="entry name" value="Protein kinase-like (PK-like)"/>
    <property type="match status" value="1"/>
</dbReference>
<dbReference type="PROSITE" id="PS00107">
    <property type="entry name" value="PROTEIN_KINASE_ATP"/>
    <property type="match status" value="1"/>
</dbReference>
<feature type="binding site" evidence="5">
    <location>
        <position position="58"/>
    </location>
    <ligand>
        <name>ATP</name>
        <dbReference type="ChEBI" id="CHEBI:30616"/>
    </ligand>
</feature>
<dbReference type="PROSITE" id="PS50011">
    <property type="entry name" value="PROTEIN_KINASE_DOM"/>
    <property type="match status" value="1"/>
</dbReference>
<reference evidence="8 9" key="1">
    <citation type="submission" date="2020-05" db="EMBL/GenBank/DDBJ databases">
        <authorList>
            <person name="Whitworth D."/>
        </authorList>
    </citation>
    <scope>NUCLEOTIDE SEQUENCE [LARGE SCALE GENOMIC DNA]</scope>
    <source>
        <strain evidence="8 9">AM005</strain>
    </source>
</reference>
<keyword evidence="4 5" id="KW-0067">ATP-binding</keyword>
<proteinExistence type="predicted"/>
<dbReference type="InterPro" id="IPR011009">
    <property type="entry name" value="Kinase-like_dom_sf"/>
</dbReference>
<evidence type="ECO:0000256" key="5">
    <source>
        <dbReference type="PROSITE-ProRule" id="PRU10141"/>
    </source>
</evidence>
<feature type="region of interest" description="Disordered" evidence="6">
    <location>
        <begin position="416"/>
        <end position="437"/>
    </location>
</feature>
<evidence type="ECO:0000313" key="8">
    <source>
        <dbReference type="EMBL" id="NOJ82545.1"/>
    </source>
</evidence>
<feature type="domain" description="Protein kinase" evidence="7">
    <location>
        <begin position="29"/>
        <end position="307"/>
    </location>
</feature>
<dbReference type="PANTHER" id="PTHR43289:SF6">
    <property type="entry name" value="SERINE_THREONINE-PROTEIN KINASE NEKL-3"/>
    <property type="match status" value="1"/>
</dbReference>
<keyword evidence="1" id="KW-0808">Transferase</keyword>
<dbReference type="Gene3D" id="1.10.510.10">
    <property type="entry name" value="Transferase(Phosphotransferase) domain 1"/>
    <property type="match status" value="1"/>
</dbReference>
<protein>
    <submittedName>
        <fullName evidence="8">Protein kinase</fullName>
    </submittedName>
</protein>
<evidence type="ECO:0000256" key="1">
    <source>
        <dbReference type="ARBA" id="ARBA00022679"/>
    </source>
</evidence>
<evidence type="ECO:0000256" key="4">
    <source>
        <dbReference type="ARBA" id="ARBA00022840"/>
    </source>
</evidence>
<sequence>MRLEPISSSPGPLVLSPQALPVGTRVERWRVERRIGGGGNGTVYEVRSRPDGRCYALKLAHAPGDPRFQREARTLHLLRHPGVVRLQATGTWRAGAASYPYLVLEYVRGNTLYDWSRARNPTARHVAGLLAQAAWALDAAHRRQVLHRDFKGENLRVEERGRLVVLDWGAGWHPRAAPITSAARLPPGTGPYRSPQAILWSMQAPRQPARSEHYLYTVADELYAVGVTFHRLVVEQYPPLVLDKAHSPVTSATLRALNPRVPEPLARWIEGLLAFAPEARPRGAGDLAREAQQAQAHAGPDWDVPLFDWYEGPSTATRTTHDEEATWGSVATEEEAAFLHARALRAARVQHHRVGRWLRRRVFSEVQTQSHTEPASLLQPRHEGRWMRVAGGLTLVACMAWVLMLAGGPHDALTPSHPVQQLARTEGPADTGSPATALPFSTAEPPWPGEAMSTTEPHARCVPRLHRYLLAAFSAASLNACAGTQVRPEPARCPSEALESMRQLGLDLGFGGFIQLDLQQPDDSYQTNYSIVVSDGPITSRLDEPIGRLPANTLFYGRLWTGGETIQGRYTRVRTPDGSEYPVCFILGDETGIPKYRGSKPGHTRVHPWSNALVVDHFP</sequence>
<dbReference type="Proteomes" id="UP000533080">
    <property type="component" value="Unassembled WGS sequence"/>
</dbReference>